<evidence type="ECO:0000256" key="5">
    <source>
        <dbReference type="PROSITE-ProRule" id="PRU00117"/>
    </source>
</evidence>
<evidence type="ECO:0000313" key="8">
    <source>
        <dbReference type="EMBL" id="PVD39592.1"/>
    </source>
</evidence>
<feature type="repeat" description="ANK" evidence="4">
    <location>
        <begin position="424"/>
        <end position="456"/>
    </location>
</feature>
<dbReference type="PROSITE" id="PS50297">
    <property type="entry name" value="ANK_REP_REGION"/>
    <property type="match status" value="8"/>
</dbReference>
<feature type="region of interest" description="Disordered" evidence="6">
    <location>
        <begin position="1"/>
        <end position="169"/>
    </location>
</feature>
<feature type="repeat" description="ANK" evidence="4">
    <location>
        <begin position="458"/>
        <end position="490"/>
    </location>
</feature>
<feature type="compositionally biased region" description="Basic and acidic residues" evidence="6">
    <location>
        <begin position="698"/>
        <end position="708"/>
    </location>
</feature>
<dbReference type="InterPro" id="IPR036770">
    <property type="entry name" value="Ankyrin_rpt-contain_sf"/>
</dbReference>
<dbReference type="InterPro" id="IPR002110">
    <property type="entry name" value="Ankyrin_rpt"/>
</dbReference>
<feature type="compositionally biased region" description="Polar residues" evidence="6">
    <location>
        <begin position="1214"/>
        <end position="1242"/>
    </location>
</feature>
<dbReference type="InterPro" id="IPR004087">
    <property type="entry name" value="KH_dom"/>
</dbReference>
<feature type="compositionally biased region" description="Polar residues" evidence="6">
    <location>
        <begin position="1264"/>
        <end position="1282"/>
    </location>
</feature>
<accession>A0A2T7Q1N9</accession>
<feature type="compositionally biased region" description="Basic and acidic residues" evidence="6">
    <location>
        <begin position="818"/>
        <end position="827"/>
    </location>
</feature>
<feature type="compositionally biased region" description="Polar residues" evidence="6">
    <location>
        <begin position="1461"/>
        <end position="1483"/>
    </location>
</feature>
<dbReference type="GO" id="GO:0003723">
    <property type="term" value="F:RNA binding"/>
    <property type="evidence" value="ECO:0007669"/>
    <property type="project" value="UniProtKB-UniRule"/>
</dbReference>
<keyword evidence="1" id="KW-0677">Repeat</keyword>
<evidence type="ECO:0000256" key="3">
    <source>
        <dbReference type="ARBA" id="ARBA00023054"/>
    </source>
</evidence>
<dbReference type="Proteomes" id="UP000245119">
    <property type="component" value="Linkage Group LG1"/>
</dbReference>
<feature type="region of interest" description="Disordered" evidence="6">
    <location>
        <begin position="873"/>
        <end position="915"/>
    </location>
</feature>
<feature type="region of interest" description="Disordered" evidence="6">
    <location>
        <begin position="1417"/>
        <end position="1493"/>
    </location>
</feature>
<dbReference type="SMART" id="SM00248">
    <property type="entry name" value="ANK"/>
    <property type="match status" value="10"/>
</dbReference>
<dbReference type="InterPro" id="IPR036612">
    <property type="entry name" value="KH_dom_type_1_sf"/>
</dbReference>
<dbReference type="EMBL" id="PZQS01000001">
    <property type="protein sequence ID" value="PVD39592.1"/>
    <property type="molecule type" value="Genomic_DNA"/>
</dbReference>
<dbReference type="FunFam" id="1.25.40.20:FF:000041">
    <property type="entry name" value="ankyrin repeat and KH domain-containing protein 1 isoform X1"/>
    <property type="match status" value="1"/>
</dbReference>
<feature type="compositionally biased region" description="Low complexity" evidence="6">
    <location>
        <begin position="1100"/>
        <end position="1112"/>
    </location>
</feature>
<name>A0A2T7Q1N9_POMCA</name>
<dbReference type="GO" id="GO:0005737">
    <property type="term" value="C:cytoplasm"/>
    <property type="evidence" value="ECO:0007669"/>
    <property type="project" value="TreeGrafter"/>
</dbReference>
<reference evidence="8 9" key="1">
    <citation type="submission" date="2018-04" db="EMBL/GenBank/DDBJ databases">
        <title>The genome of golden apple snail Pomacea canaliculata provides insight into stress tolerance and invasive adaptation.</title>
        <authorList>
            <person name="Liu C."/>
            <person name="Liu B."/>
            <person name="Ren Y."/>
            <person name="Zhang Y."/>
            <person name="Wang H."/>
            <person name="Li S."/>
            <person name="Jiang F."/>
            <person name="Yin L."/>
            <person name="Zhang G."/>
            <person name="Qian W."/>
            <person name="Fan W."/>
        </authorList>
    </citation>
    <scope>NUCLEOTIDE SEQUENCE [LARGE SCALE GENOMIC DNA]</scope>
    <source>
        <strain evidence="8">SZHN2017</strain>
        <tissue evidence="8">Muscle</tissue>
    </source>
</reference>
<feature type="compositionally biased region" description="Low complexity" evidence="6">
    <location>
        <begin position="1444"/>
        <end position="1454"/>
    </location>
</feature>
<feature type="compositionally biased region" description="Low complexity" evidence="6">
    <location>
        <begin position="1156"/>
        <end position="1177"/>
    </location>
</feature>
<feature type="repeat" description="ANK" evidence="4">
    <location>
        <begin position="559"/>
        <end position="591"/>
    </location>
</feature>
<feature type="compositionally biased region" description="Low complexity" evidence="6">
    <location>
        <begin position="1243"/>
        <end position="1257"/>
    </location>
</feature>
<feature type="repeat" description="ANK" evidence="4">
    <location>
        <begin position="289"/>
        <end position="321"/>
    </location>
</feature>
<evidence type="ECO:0000313" key="9">
    <source>
        <dbReference type="Proteomes" id="UP000245119"/>
    </source>
</evidence>
<protein>
    <recommendedName>
        <fullName evidence="7">K Homology domain-containing protein</fullName>
    </recommendedName>
</protein>
<feature type="compositionally biased region" description="Basic residues" evidence="6">
    <location>
        <begin position="682"/>
        <end position="697"/>
    </location>
</feature>
<dbReference type="STRING" id="400727.A0A2T7Q1N9"/>
<comment type="caution">
    <text evidence="8">The sequence shown here is derived from an EMBL/GenBank/DDBJ whole genome shotgun (WGS) entry which is preliminary data.</text>
</comment>
<evidence type="ECO:0000256" key="6">
    <source>
        <dbReference type="SAM" id="MobiDB-lite"/>
    </source>
</evidence>
<feature type="repeat" description="ANK" evidence="4">
    <location>
        <begin position="356"/>
        <end position="388"/>
    </location>
</feature>
<feature type="region of interest" description="Disordered" evidence="6">
    <location>
        <begin position="1090"/>
        <end position="1294"/>
    </location>
</feature>
<dbReference type="PROSITE" id="PS50088">
    <property type="entry name" value="ANK_REPEAT"/>
    <property type="match status" value="9"/>
</dbReference>
<feature type="compositionally biased region" description="Pro residues" evidence="6">
    <location>
        <begin position="1421"/>
        <end position="1436"/>
    </location>
</feature>
<dbReference type="OrthoDB" id="10071877at2759"/>
<dbReference type="SUPFAM" id="SSF48403">
    <property type="entry name" value="Ankyrin repeat"/>
    <property type="match status" value="1"/>
</dbReference>
<feature type="repeat" description="ANK" evidence="4">
    <location>
        <begin position="526"/>
        <end position="558"/>
    </location>
</feature>
<dbReference type="InterPro" id="IPR047373">
    <property type="entry name" value="KH-I_MASK"/>
</dbReference>
<feature type="compositionally biased region" description="Low complexity" evidence="6">
    <location>
        <begin position="90"/>
        <end position="105"/>
    </location>
</feature>
<feature type="repeat" description="ANK" evidence="4">
    <location>
        <begin position="389"/>
        <end position="421"/>
    </location>
</feature>
<feature type="compositionally biased region" description="Acidic residues" evidence="6">
    <location>
        <begin position="721"/>
        <end position="731"/>
    </location>
</feature>
<dbReference type="Gene3D" id="3.30.1370.10">
    <property type="entry name" value="K Homology domain, type 1"/>
    <property type="match status" value="1"/>
</dbReference>
<dbReference type="SMART" id="SM00322">
    <property type="entry name" value="KH"/>
    <property type="match status" value="1"/>
</dbReference>
<dbReference type="Pfam" id="PF12796">
    <property type="entry name" value="Ank_2"/>
    <property type="match status" value="4"/>
</dbReference>
<feature type="compositionally biased region" description="Low complexity" evidence="6">
    <location>
        <begin position="147"/>
        <end position="169"/>
    </location>
</feature>
<dbReference type="CDD" id="cd22404">
    <property type="entry name" value="KH-I_MASK"/>
    <property type="match status" value="1"/>
</dbReference>
<proteinExistence type="predicted"/>
<evidence type="ECO:0000259" key="7">
    <source>
        <dbReference type="SMART" id="SM00322"/>
    </source>
</evidence>
<feature type="repeat" description="ANK" evidence="4">
    <location>
        <begin position="322"/>
        <end position="354"/>
    </location>
</feature>
<feature type="compositionally biased region" description="Pro residues" evidence="6">
    <location>
        <begin position="106"/>
        <end position="126"/>
    </location>
</feature>
<feature type="compositionally biased region" description="Low complexity" evidence="6">
    <location>
        <begin position="1352"/>
        <end position="1363"/>
    </location>
</feature>
<feature type="repeat" description="ANK" evidence="4">
    <location>
        <begin position="491"/>
        <end position="523"/>
    </location>
</feature>
<dbReference type="SUPFAM" id="SSF54791">
    <property type="entry name" value="Eukaryotic type KH-domain (KH-domain type I)"/>
    <property type="match status" value="1"/>
</dbReference>
<dbReference type="Pfam" id="PF00013">
    <property type="entry name" value="KH_1"/>
    <property type="match status" value="1"/>
</dbReference>
<feature type="compositionally biased region" description="Low complexity" evidence="6">
    <location>
        <begin position="764"/>
        <end position="775"/>
    </location>
</feature>
<feature type="domain" description="K Homology" evidence="7">
    <location>
        <begin position="979"/>
        <end position="1048"/>
    </location>
</feature>
<feature type="compositionally biased region" description="Polar residues" evidence="6">
    <location>
        <begin position="74"/>
        <end position="89"/>
    </location>
</feature>
<keyword evidence="9" id="KW-1185">Reference proteome</keyword>
<dbReference type="InterPro" id="IPR051631">
    <property type="entry name" value="Ankyrin-KH/SAM_domain"/>
</dbReference>
<organism evidence="8 9">
    <name type="scientific">Pomacea canaliculata</name>
    <name type="common">Golden apple snail</name>
    <dbReference type="NCBI Taxonomy" id="400727"/>
    <lineage>
        <taxon>Eukaryota</taxon>
        <taxon>Metazoa</taxon>
        <taxon>Spiralia</taxon>
        <taxon>Lophotrochozoa</taxon>
        <taxon>Mollusca</taxon>
        <taxon>Gastropoda</taxon>
        <taxon>Caenogastropoda</taxon>
        <taxon>Architaenioglossa</taxon>
        <taxon>Ampullarioidea</taxon>
        <taxon>Ampullariidae</taxon>
        <taxon>Pomacea</taxon>
    </lineage>
</organism>
<feature type="compositionally biased region" description="Low complexity" evidence="6">
    <location>
        <begin position="873"/>
        <end position="890"/>
    </location>
</feature>
<sequence>MPHTAYPDAYIQHPATSSPQLVLPPQLPVSTPSSTMGTLISPSQQQAQQAAAGGGGTSQGSNLPCGNGGGIGVKTSNKRNSSGKVQRSKSQQIQQQQQVLSQQQQPPLPPPPPQQQLPLSPQPLSSPPMSLAFQPEHMGGGSGNECGSSPAAAAGSPGTTAASATHATTCTPPLTQDQLLHHMISQQVIQAPLGPFQQPLHQLLPQQPPQPALLTHQERAQLIQQTQQAQLLQHQLLKQAPGTNAASAVTSPSVVGSTGGGEAAGVISDKSQGALYPTSVDVDSQTESNHDTALTLACAGGHAELVSLLLAKGADIEHRDKKGFTPLILAATAGHVDVVEILLEHGAEIEAQSERTKDTPLSLACSGGRYEVVELLLTKGANKEHRNVSDYTPLSLAASGGYVNIIKLLLSHGAEINSRTGSKLGISPLMLAAMNGHTAAVKLLLDMGSDINAQIETNRNTALTLACFQGRHEVVSLLVDRKANIEHRAKTGLTPLMEAASGGYVEVGRVLLDKGADVNAAPVPSSRDTALTIAADKGHYRFVELLLHRGAAVDVKNKKGNSPLWLACNGGHLDVVQLLVSAGADVDSQDNRKVSCLMAAFRKGHVKVVKWKVKHVTQFPSDAELQRFIATVTDKELQKKCQQCMDIIVTAKDRQAAEANKNATSLLLEIDKERQVEEHRRLQAAKRRERRKAKKREKLKEKDKDKNSSPEPEGTENHLEDNDDDEYDDQVEVGPPSATVTSTIGTTLVKNTEAKSTRPNMIKLSPSLSSSSSSSTGPALTPPGNAITSSTNSQSISSTISNSSSATELKKNRRNRKEKIEGMELKRNHLPSPSSPPASVSVSMATSLAVTIAMMTNAGGKLGLYSIAGNNSSSSNTFTSSNSNNNTNSSKCKKNDIIKQPPPSGKNRVGDLDDFGSVSGKVTYKDVDKLGRNLDKVKIAASDSMCLVERDSNLAPKLSPLGTSPRKGQRKDEGWKEVTRKSKKVQVPANAISRVIGRGGCNINAIRETSGAHVEVEKPKGSGDRFIMIKGSAEATRQAHAMINALVQEPDKDLSEIISRTKGKPVEKIQQTPATIGDFAIGMFSVPTTSATTTSGNGQHSGKTSTSGKSQSNRQASTPSTALNGMRLSSSTTGPPITVWQNQQSNSGTPASPRRSSPQKQLSSNASSSTSMPSLTSGTANQEKGISRQLFSSEPHRRAGSATPTTSSSTPPSFNISNPTLKSSVVTVGRNSTDRQQTPTNIGTSSTSGVTGASISSKTVGRPGSSTIRLLQRQGSGTTRSDPQPLPIVSSHVSTSISPATTSVTSSAAQASPGNYSPFESTIFSNVTVQFLNKKEEEKLNFASVAAAGVVPSQSSPLSGQPPSGLPGPGNEVDPNLQAKAPGYKMGIRTASPQSRPEQANRVSANMHFQLPLGGGCYPGPSLPPGVSMPPRPSLPNPASDGGSMSPHNPPHMSSLDHMASQHNPLVPQQLSQTPLHHPLSSNQKEEYSTPHQPMTLPEIKSTLNPNAPDFCVMGSGIVSTPSSLVNGFASSGMGDGRVGSDLGNGMGGGGGNNSAVLEMEIEELVCPQ</sequence>
<feature type="compositionally biased region" description="Polar residues" evidence="6">
    <location>
        <begin position="1178"/>
        <end position="1192"/>
    </location>
</feature>
<dbReference type="PANTHER" id="PTHR23206">
    <property type="entry name" value="MASK PROTEIN"/>
    <property type="match status" value="1"/>
</dbReference>
<dbReference type="GO" id="GO:0045087">
    <property type="term" value="P:innate immune response"/>
    <property type="evidence" value="ECO:0007669"/>
    <property type="project" value="TreeGrafter"/>
</dbReference>
<keyword evidence="5" id="KW-0694">RNA-binding</keyword>
<keyword evidence="3" id="KW-0175">Coiled coil</keyword>
<dbReference type="FunFam" id="1.25.40.20:FF:000012">
    <property type="entry name" value="ankyrin repeat domain-containing protein 17 isoform X1"/>
    <property type="match status" value="1"/>
</dbReference>
<keyword evidence="2 4" id="KW-0040">ANK repeat</keyword>
<evidence type="ECO:0000256" key="2">
    <source>
        <dbReference type="ARBA" id="ARBA00023043"/>
    </source>
</evidence>
<feature type="region of interest" description="Disordered" evidence="6">
    <location>
        <begin position="677"/>
        <end position="840"/>
    </location>
</feature>
<feature type="region of interest" description="Disordered" evidence="6">
    <location>
        <begin position="955"/>
        <end position="977"/>
    </location>
</feature>
<feature type="compositionally biased region" description="Low complexity" evidence="6">
    <location>
        <begin position="1203"/>
        <end position="1213"/>
    </location>
</feature>
<gene>
    <name evidence="8" type="ORF">C0Q70_02227</name>
</gene>
<dbReference type="PANTHER" id="PTHR23206:SF8">
    <property type="entry name" value="ANKYRIN REPEAT AND KH DOMAIN-CONTAINING 1"/>
    <property type="match status" value="1"/>
</dbReference>
<feature type="compositionally biased region" description="Low complexity" evidence="6">
    <location>
        <begin position="16"/>
        <end position="51"/>
    </location>
</feature>
<dbReference type="FunFam" id="1.25.40.20:FF:000028">
    <property type="entry name" value="ankyrin repeat domain-containing protein 17 isoform X1"/>
    <property type="match status" value="1"/>
</dbReference>
<feature type="compositionally biased region" description="Polar residues" evidence="6">
    <location>
        <begin position="1113"/>
        <end position="1150"/>
    </location>
</feature>
<dbReference type="PRINTS" id="PR01415">
    <property type="entry name" value="ANKYRIN"/>
</dbReference>
<dbReference type="Gene3D" id="1.25.40.20">
    <property type="entry name" value="Ankyrin repeat-containing domain"/>
    <property type="match status" value="3"/>
</dbReference>
<feature type="region of interest" description="Disordered" evidence="6">
    <location>
        <begin position="1352"/>
        <end position="1374"/>
    </location>
</feature>
<evidence type="ECO:0000256" key="4">
    <source>
        <dbReference type="PROSITE-ProRule" id="PRU00023"/>
    </source>
</evidence>
<dbReference type="PROSITE" id="PS50084">
    <property type="entry name" value="KH_TYPE_1"/>
    <property type="match status" value="1"/>
</dbReference>
<feature type="compositionally biased region" description="Polar residues" evidence="6">
    <location>
        <begin position="738"/>
        <end position="750"/>
    </location>
</feature>
<feature type="compositionally biased region" description="Low complexity" evidence="6">
    <location>
        <begin position="785"/>
        <end position="807"/>
    </location>
</feature>
<evidence type="ECO:0000256" key="1">
    <source>
        <dbReference type="ARBA" id="ARBA00022737"/>
    </source>
</evidence>
<dbReference type="InterPro" id="IPR004088">
    <property type="entry name" value="KH_dom_type_1"/>
</dbReference>